<dbReference type="SUPFAM" id="SSF55205">
    <property type="entry name" value="EPT/RTPC-like"/>
    <property type="match status" value="1"/>
</dbReference>
<evidence type="ECO:0000313" key="6">
    <source>
        <dbReference type="EMBL" id="VAV83706.1"/>
    </source>
</evidence>
<sequence>MTTPTVTIKKSKGFGGSVTVPGDKSISHRAVIFGAIAEGITKVTGFLPGEDNLSTIAAFRAMGVDIQEDSPTELTIHGKGLHGLTEPADIIDAGNSGTTTRLLIGLLAAQSFSSTITGDDSLKLRPMMRVVKPLRQMGASIDGKDGGRLLPLTITGSKLHAIDYKSPVASAQL</sequence>
<dbReference type="GO" id="GO:0008652">
    <property type="term" value="P:amino acid biosynthetic process"/>
    <property type="evidence" value="ECO:0007669"/>
    <property type="project" value="UniProtKB-KW"/>
</dbReference>
<dbReference type="AlphaFoldDB" id="A0A3B0R3P8"/>
<dbReference type="GO" id="GO:0009423">
    <property type="term" value="P:chorismate biosynthetic process"/>
    <property type="evidence" value="ECO:0007669"/>
    <property type="project" value="TreeGrafter"/>
</dbReference>
<dbReference type="Gene3D" id="3.65.10.10">
    <property type="entry name" value="Enolpyruvate transferase domain"/>
    <property type="match status" value="1"/>
</dbReference>
<dbReference type="PANTHER" id="PTHR21090:SF5">
    <property type="entry name" value="PENTAFUNCTIONAL AROM POLYPEPTIDE"/>
    <property type="match status" value="1"/>
</dbReference>
<dbReference type="InterPro" id="IPR036968">
    <property type="entry name" value="Enolpyruvate_Tfrase_sf"/>
</dbReference>
<reference evidence="6" key="1">
    <citation type="submission" date="2018-06" db="EMBL/GenBank/DDBJ databases">
        <authorList>
            <person name="Zhirakovskaya E."/>
        </authorList>
    </citation>
    <scope>NUCLEOTIDE SEQUENCE</scope>
</reference>
<evidence type="ECO:0000256" key="1">
    <source>
        <dbReference type="ARBA" id="ARBA00009948"/>
    </source>
</evidence>
<keyword evidence="4 6" id="KW-0808">Transferase</keyword>
<feature type="non-terminal residue" evidence="6">
    <location>
        <position position="173"/>
    </location>
</feature>
<name>A0A3B0R3P8_9ZZZZ</name>
<comment type="similarity">
    <text evidence="1">Belongs to the EPSP synthase family.</text>
</comment>
<dbReference type="InterPro" id="IPR023193">
    <property type="entry name" value="EPSP_synthase_CS"/>
</dbReference>
<dbReference type="InterPro" id="IPR013792">
    <property type="entry name" value="RNA3'P_cycl/enolpyr_Trfase_a/b"/>
</dbReference>
<keyword evidence="2" id="KW-0963">Cytoplasm</keyword>
<dbReference type="FunFam" id="3.65.10.10:FF:000005">
    <property type="entry name" value="3-phosphoshikimate 1-carboxyvinyltransferase"/>
    <property type="match status" value="1"/>
</dbReference>
<dbReference type="Pfam" id="PF00275">
    <property type="entry name" value="EPSP_synthase"/>
    <property type="match status" value="1"/>
</dbReference>
<feature type="domain" description="Enolpyruvate transferase" evidence="5">
    <location>
        <begin position="10"/>
        <end position="173"/>
    </location>
</feature>
<keyword evidence="3" id="KW-0028">Amino-acid biosynthesis</keyword>
<gene>
    <name evidence="6" type="ORF">MNBD_DELTA01-934</name>
</gene>
<protein>
    <submittedName>
        <fullName evidence="6">3-phosphoshikimate 1-carboxyvinyltransferase</fullName>
        <ecNumber evidence="6">2.5.1.19</ecNumber>
    </submittedName>
</protein>
<evidence type="ECO:0000256" key="4">
    <source>
        <dbReference type="ARBA" id="ARBA00022679"/>
    </source>
</evidence>
<evidence type="ECO:0000256" key="2">
    <source>
        <dbReference type="ARBA" id="ARBA00022490"/>
    </source>
</evidence>
<dbReference type="PANTHER" id="PTHR21090">
    <property type="entry name" value="AROM/DEHYDROQUINATE SYNTHASE"/>
    <property type="match status" value="1"/>
</dbReference>
<dbReference type="EMBL" id="UOEA01000046">
    <property type="protein sequence ID" value="VAV83706.1"/>
    <property type="molecule type" value="Genomic_DNA"/>
</dbReference>
<proteinExistence type="inferred from homology"/>
<dbReference type="PROSITE" id="PS00104">
    <property type="entry name" value="EPSP_SYNTHASE_1"/>
    <property type="match status" value="1"/>
</dbReference>
<evidence type="ECO:0000256" key="3">
    <source>
        <dbReference type="ARBA" id="ARBA00022605"/>
    </source>
</evidence>
<dbReference type="InterPro" id="IPR001986">
    <property type="entry name" value="Enolpyruvate_Tfrase_dom"/>
</dbReference>
<accession>A0A3B0R3P8</accession>
<dbReference type="EC" id="2.5.1.19" evidence="6"/>
<evidence type="ECO:0000259" key="5">
    <source>
        <dbReference type="Pfam" id="PF00275"/>
    </source>
</evidence>
<organism evidence="6">
    <name type="scientific">hydrothermal vent metagenome</name>
    <dbReference type="NCBI Taxonomy" id="652676"/>
    <lineage>
        <taxon>unclassified sequences</taxon>
        <taxon>metagenomes</taxon>
        <taxon>ecological metagenomes</taxon>
    </lineage>
</organism>
<dbReference type="GO" id="GO:0003866">
    <property type="term" value="F:3-phosphoshikimate 1-carboxyvinyltransferase activity"/>
    <property type="evidence" value="ECO:0007669"/>
    <property type="project" value="UniProtKB-EC"/>
</dbReference>